<dbReference type="PANTHER" id="PTHR34477:SF5">
    <property type="entry name" value="BSL5627 PROTEIN"/>
    <property type="match status" value="1"/>
</dbReference>
<proteinExistence type="inferred from homology"/>
<accession>A0A1U9NH57</accession>
<feature type="domain" description="GIY-YIG" evidence="2">
    <location>
        <begin position="10"/>
        <end position="87"/>
    </location>
</feature>
<evidence type="ECO:0000256" key="1">
    <source>
        <dbReference type="ARBA" id="ARBA00007435"/>
    </source>
</evidence>
<evidence type="ECO:0000259" key="2">
    <source>
        <dbReference type="PROSITE" id="PS50164"/>
    </source>
</evidence>
<dbReference type="KEGG" id="alus:STSP2_00214"/>
<reference evidence="4" key="1">
    <citation type="submission" date="2017-02" db="EMBL/GenBank/DDBJ databases">
        <title>Comparative genomics and description of representatives of a novel lineage of planctomycetes thriving in anoxic sediments.</title>
        <authorList>
            <person name="Spring S."/>
            <person name="Bunk B."/>
            <person name="Sproer C."/>
        </authorList>
    </citation>
    <scope>NUCLEOTIDE SEQUENCE [LARGE SCALE GENOMIC DNA]</scope>
    <source>
        <strain evidence="4">ST-NAGAB-D1</strain>
    </source>
</reference>
<dbReference type="AlphaFoldDB" id="A0A1U9NH57"/>
<dbReference type="Proteomes" id="UP000189674">
    <property type="component" value="Chromosome"/>
</dbReference>
<keyword evidence="4" id="KW-1185">Reference proteome</keyword>
<dbReference type="Pfam" id="PF01541">
    <property type="entry name" value="GIY-YIG"/>
    <property type="match status" value="1"/>
</dbReference>
<evidence type="ECO:0000313" key="4">
    <source>
        <dbReference type="Proteomes" id="UP000189674"/>
    </source>
</evidence>
<dbReference type="SUPFAM" id="SSF82771">
    <property type="entry name" value="GIY-YIG endonuclease"/>
    <property type="match status" value="1"/>
</dbReference>
<name>A0A1U9NH57_9BACT</name>
<dbReference type="InterPro" id="IPR050190">
    <property type="entry name" value="UPF0213_domain"/>
</dbReference>
<dbReference type="EMBL" id="CP019791">
    <property type="protein sequence ID" value="AQT67074.1"/>
    <property type="molecule type" value="Genomic_DNA"/>
</dbReference>
<sequence length="102" mass="12238">MLLFIGGGVKSYFVYILASKRNGTLYVGVTNNLRRRMWEHKNGLAEGFTRAWGVGRLVYFERFDHVDCAIRREKQLKKWRRRWKLELIEKDNAGWEDLAERF</sequence>
<evidence type="ECO:0000313" key="3">
    <source>
        <dbReference type="EMBL" id="AQT67074.1"/>
    </source>
</evidence>
<dbReference type="PROSITE" id="PS50164">
    <property type="entry name" value="GIY_YIG"/>
    <property type="match status" value="1"/>
</dbReference>
<dbReference type="Gene3D" id="3.40.1440.10">
    <property type="entry name" value="GIY-YIG endonuclease"/>
    <property type="match status" value="1"/>
</dbReference>
<dbReference type="OrthoDB" id="9807770at2"/>
<dbReference type="InterPro" id="IPR000305">
    <property type="entry name" value="GIY-YIG_endonuc"/>
</dbReference>
<comment type="similarity">
    <text evidence="1">Belongs to the UPF0213 family.</text>
</comment>
<protein>
    <submittedName>
        <fullName evidence="3">GIY-YIG nuclease superfamily protein</fullName>
    </submittedName>
</protein>
<gene>
    <name evidence="3" type="ORF">STSP2_00214</name>
</gene>
<dbReference type="RefSeq" id="WP_146659017.1">
    <property type="nucleotide sequence ID" value="NZ_CP019791.1"/>
</dbReference>
<organism evidence="3 4">
    <name type="scientific">Anaerohalosphaera lusitana</name>
    <dbReference type="NCBI Taxonomy" id="1936003"/>
    <lineage>
        <taxon>Bacteria</taxon>
        <taxon>Pseudomonadati</taxon>
        <taxon>Planctomycetota</taxon>
        <taxon>Phycisphaerae</taxon>
        <taxon>Sedimentisphaerales</taxon>
        <taxon>Anaerohalosphaeraceae</taxon>
        <taxon>Anaerohalosphaera</taxon>
    </lineage>
</organism>
<dbReference type="PANTHER" id="PTHR34477">
    <property type="entry name" value="UPF0213 PROTEIN YHBQ"/>
    <property type="match status" value="1"/>
</dbReference>
<dbReference type="CDD" id="cd10448">
    <property type="entry name" value="GIY-YIG_unchar_3"/>
    <property type="match status" value="1"/>
</dbReference>
<dbReference type="InterPro" id="IPR035901">
    <property type="entry name" value="GIY-YIG_endonuc_sf"/>
</dbReference>